<dbReference type="GO" id="GO:1902600">
    <property type="term" value="P:proton transmembrane transport"/>
    <property type="evidence" value="ECO:0007669"/>
    <property type="project" value="UniProtKB-KW"/>
</dbReference>
<sequence>MRQHLHHTSTMVLHPTPGLWYWRSFHKYVAVRYGTAAPYVQFAVGLSTLFYCINYKTIRLFSHAKYH</sequence>
<dbReference type="OrthoDB" id="8921675at2759"/>
<keyword evidence="3" id="KW-0813">Transport</keyword>
<comment type="caution">
    <text evidence="10">The sequence shown here is derived from an EMBL/GenBank/DDBJ whole genome shotgun (WGS) entry which is preliminary data.</text>
</comment>
<dbReference type="GO" id="GO:0006754">
    <property type="term" value="P:ATP biosynthetic process"/>
    <property type="evidence" value="ECO:0007669"/>
    <property type="project" value="UniProtKB-KW"/>
</dbReference>
<keyword evidence="4" id="KW-0138">CF(0)</keyword>
<comment type="similarity">
    <text evidence="2">Belongs to the ATPase F chain family.</text>
</comment>
<dbReference type="Proteomes" id="UP000192578">
    <property type="component" value="Unassembled WGS sequence"/>
</dbReference>
<dbReference type="Pfam" id="PF10206">
    <property type="entry name" value="WRW"/>
    <property type="match status" value="1"/>
</dbReference>
<keyword evidence="5" id="KW-0375">Hydrogen ion transport</keyword>
<proteinExistence type="inferred from homology"/>
<reference evidence="11" key="1">
    <citation type="submission" date="2017-01" db="EMBL/GenBank/DDBJ databases">
        <title>Comparative genomics of anhydrobiosis in the tardigrade Hypsibius dujardini.</title>
        <authorList>
            <person name="Yoshida Y."/>
            <person name="Koutsovoulos G."/>
            <person name="Laetsch D."/>
            <person name="Stevens L."/>
            <person name="Kumar S."/>
            <person name="Horikawa D."/>
            <person name="Ishino K."/>
            <person name="Komine S."/>
            <person name="Tomita M."/>
            <person name="Blaxter M."/>
            <person name="Arakawa K."/>
        </authorList>
    </citation>
    <scope>NUCLEOTIDE SEQUENCE [LARGE SCALE GENOMIC DNA]</scope>
    <source>
        <strain evidence="11">Z151</strain>
    </source>
</reference>
<gene>
    <name evidence="10" type="ORF">BV898_14089</name>
</gene>
<evidence type="ECO:0000313" key="11">
    <source>
        <dbReference type="Proteomes" id="UP000192578"/>
    </source>
</evidence>
<keyword evidence="8" id="KW-0472">Membrane</keyword>
<dbReference type="AlphaFoldDB" id="A0A1W0W8U4"/>
<evidence type="ECO:0000256" key="9">
    <source>
        <dbReference type="ARBA" id="ARBA00023310"/>
    </source>
</evidence>
<evidence type="ECO:0000256" key="8">
    <source>
        <dbReference type="ARBA" id="ARBA00023136"/>
    </source>
</evidence>
<keyword evidence="7" id="KW-0496">Mitochondrion</keyword>
<name>A0A1W0W8U4_HYPEX</name>
<protein>
    <recommendedName>
        <fullName evidence="12">ATP synthase subunit f, mitochondrial</fullName>
    </recommendedName>
</protein>
<keyword evidence="9" id="KW-0066">ATP synthesis</keyword>
<keyword evidence="11" id="KW-1185">Reference proteome</keyword>
<organism evidence="10 11">
    <name type="scientific">Hypsibius exemplaris</name>
    <name type="common">Freshwater tardigrade</name>
    <dbReference type="NCBI Taxonomy" id="2072580"/>
    <lineage>
        <taxon>Eukaryota</taxon>
        <taxon>Metazoa</taxon>
        <taxon>Ecdysozoa</taxon>
        <taxon>Tardigrada</taxon>
        <taxon>Eutardigrada</taxon>
        <taxon>Parachela</taxon>
        <taxon>Hypsibioidea</taxon>
        <taxon>Hypsibiidae</taxon>
        <taxon>Hypsibius</taxon>
    </lineage>
</organism>
<evidence type="ECO:0008006" key="12">
    <source>
        <dbReference type="Google" id="ProtNLM"/>
    </source>
</evidence>
<evidence type="ECO:0000256" key="5">
    <source>
        <dbReference type="ARBA" id="ARBA00022781"/>
    </source>
</evidence>
<accession>A0A1W0W8U4</accession>
<evidence type="ECO:0000256" key="4">
    <source>
        <dbReference type="ARBA" id="ARBA00022547"/>
    </source>
</evidence>
<evidence type="ECO:0000313" key="10">
    <source>
        <dbReference type="EMBL" id="OQV11590.1"/>
    </source>
</evidence>
<dbReference type="GO" id="GO:0045259">
    <property type="term" value="C:proton-transporting ATP synthase complex"/>
    <property type="evidence" value="ECO:0007669"/>
    <property type="project" value="UniProtKB-KW"/>
</dbReference>
<evidence type="ECO:0000256" key="3">
    <source>
        <dbReference type="ARBA" id="ARBA00022448"/>
    </source>
</evidence>
<comment type="subcellular location">
    <subcellularLocation>
        <location evidence="1">Mitochondrion membrane</location>
    </subcellularLocation>
</comment>
<evidence type="ECO:0000256" key="1">
    <source>
        <dbReference type="ARBA" id="ARBA00004325"/>
    </source>
</evidence>
<keyword evidence="6" id="KW-0406">Ion transport</keyword>
<dbReference type="InterPro" id="IPR019344">
    <property type="entry name" value="F1F0-ATPsyn_F_prd"/>
</dbReference>
<evidence type="ECO:0000256" key="7">
    <source>
        <dbReference type="ARBA" id="ARBA00023128"/>
    </source>
</evidence>
<dbReference type="GO" id="GO:0031966">
    <property type="term" value="C:mitochondrial membrane"/>
    <property type="evidence" value="ECO:0007669"/>
    <property type="project" value="UniProtKB-SubCell"/>
</dbReference>
<evidence type="ECO:0000256" key="2">
    <source>
        <dbReference type="ARBA" id="ARBA00005895"/>
    </source>
</evidence>
<dbReference type="EMBL" id="MTYJ01000166">
    <property type="protein sequence ID" value="OQV11590.1"/>
    <property type="molecule type" value="Genomic_DNA"/>
</dbReference>
<evidence type="ECO:0000256" key="6">
    <source>
        <dbReference type="ARBA" id="ARBA00023065"/>
    </source>
</evidence>